<dbReference type="SUPFAM" id="SSF52540">
    <property type="entry name" value="P-loop containing nucleoside triphosphate hydrolases"/>
    <property type="match status" value="2"/>
</dbReference>
<keyword evidence="10 13" id="KW-0742">SOS response</keyword>
<dbReference type="Proteomes" id="UP000319004">
    <property type="component" value="Chromosome"/>
</dbReference>
<evidence type="ECO:0000256" key="2">
    <source>
        <dbReference type="ARBA" id="ARBA00008533"/>
    </source>
</evidence>
<dbReference type="NCBIfam" id="NF003673">
    <property type="entry name" value="PRK05298.1"/>
    <property type="match status" value="1"/>
</dbReference>
<dbReference type="InterPro" id="IPR006935">
    <property type="entry name" value="Helicase/UvrB_N"/>
</dbReference>
<dbReference type="SMART" id="SM00490">
    <property type="entry name" value="HELICc"/>
    <property type="match status" value="1"/>
</dbReference>
<dbReference type="GO" id="GO:0006289">
    <property type="term" value="P:nucleotide-excision repair"/>
    <property type="evidence" value="ECO:0007669"/>
    <property type="project" value="UniProtKB-UniRule"/>
</dbReference>
<dbReference type="SMART" id="SM00487">
    <property type="entry name" value="DEXDc"/>
    <property type="match status" value="1"/>
</dbReference>
<keyword evidence="20" id="KW-1185">Reference proteome</keyword>
<comment type="similarity">
    <text evidence="2 13 14">Belongs to the UvrB family.</text>
</comment>
<evidence type="ECO:0000256" key="8">
    <source>
        <dbReference type="ARBA" id="ARBA00022881"/>
    </source>
</evidence>
<dbReference type="SUPFAM" id="SSF46600">
    <property type="entry name" value="C-terminal UvrC-binding domain of UvrB"/>
    <property type="match status" value="1"/>
</dbReference>
<evidence type="ECO:0000256" key="9">
    <source>
        <dbReference type="ARBA" id="ARBA00023204"/>
    </source>
</evidence>
<feature type="region of interest" description="Disordered" evidence="15">
    <location>
        <begin position="724"/>
        <end position="766"/>
    </location>
</feature>
<feature type="domain" description="Helicase ATP-binding" evidence="17">
    <location>
        <begin position="92"/>
        <end position="247"/>
    </location>
</feature>
<dbReference type="NCBIfam" id="TIGR00631">
    <property type="entry name" value="uvrb"/>
    <property type="match status" value="1"/>
</dbReference>
<dbReference type="GO" id="GO:0009432">
    <property type="term" value="P:SOS response"/>
    <property type="evidence" value="ECO:0007669"/>
    <property type="project" value="UniProtKB-UniRule"/>
</dbReference>
<keyword evidence="3 13" id="KW-0963">Cytoplasm</keyword>
<dbReference type="PROSITE" id="PS50151">
    <property type="entry name" value="UVR"/>
    <property type="match status" value="1"/>
</dbReference>
<evidence type="ECO:0000256" key="4">
    <source>
        <dbReference type="ARBA" id="ARBA00022741"/>
    </source>
</evidence>
<dbReference type="PANTHER" id="PTHR24029">
    <property type="entry name" value="UVRABC SYSTEM PROTEIN B"/>
    <property type="match status" value="1"/>
</dbReference>
<evidence type="ECO:0000256" key="13">
    <source>
        <dbReference type="HAMAP-Rule" id="MF_00204"/>
    </source>
</evidence>
<organism evidence="19 20">
    <name type="scientific">Stieleria neptunia</name>
    <dbReference type="NCBI Taxonomy" id="2527979"/>
    <lineage>
        <taxon>Bacteria</taxon>
        <taxon>Pseudomonadati</taxon>
        <taxon>Planctomycetota</taxon>
        <taxon>Planctomycetia</taxon>
        <taxon>Pirellulales</taxon>
        <taxon>Pirellulaceae</taxon>
        <taxon>Stieleria</taxon>
    </lineage>
</organism>
<evidence type="ECO:0000256" key="11">
    <source>
        <dbReference type="ARBA" id="ARBA00026033"/>
    </source>
</evidence>
<dbReference type="EMBL" id="CP037423">
    <property type="protein sequence ID" value="QDV44173.1"/>
    <property type="molecule type" value="Genomic_DNA"/>
</dbReference>
<evidence type="ECO:0000313" key="20">
    <source>
        <dbReference type="Proteomes" id="UP000319004"/>
    </source>
</evidence>
<keyword evidence="6 13" id="KW-0228">DNA excision</keyword>
<dbReference type="GO" id="GO:0016887">
    <property type="term" value="F:ATP hydrolysis activity"/>
    <property type="evidence" value="ECO:0007669"/>
    <property type="project" value="InterPro"/>
</dbReference>
<keyword evidence="7 13" id="KW-0067">ATP-binding</keyword>
<dbReference type="CDD" id="cd18790">
    <property type="entry name" value="SF2_C_UvrB"/>
    <property type="match status" value="1"/>
</dbReference>
<protein>
    <recommendedName>
        <fullName evidence="12 13">UvrABC system protein B</fullName>
        <shortName evidence="13">Protein UvrB</shortName>
    </recommendedName>
    <alternativeName>
        <fullName evidence="13">Excinuclease ABC subunit B</fullName>
    </alternativeName>
</protein>
<dbReference type="Pfam" id="PF04851">
    <property type="entry name" value="ResIII"/>
    <property type="match status" value="1"/>
</dbReference>
<dbReference type="Pfam" id="PF00271">
    <property type="entry name" value="Helicase_C"/>
    <property type="match status" value="1"/>
</dbReference>
<dbReference type="InterPro" id="IPR041471">
    <property type="entry name" value="UvrB_inter"/>
</dbReference>
<dbReference type="GO" id="GO:0005524">
    <property type="term" value="F:ATP binding"/>
    <property type="evidence" value="ECO:0007669"/>
    <property type="project" value="UniProtKB-UniRule"/>
</dbReference>
<sequence length="766" mass="86736">MSRRRVDPAERRCSSDLADYNAPLVDVALGRLPVWVIIRRETTPLATTPVTIRMDEQTELQTAAELPRAEFHLNQPFPPAGDQPAAIEQLTKGFNSGASAQVLLGATGTGKTFSMANVIANVGRPALVLSHNKTLAAQLYSEFKEFFPENAVHYFVSYYDYYQPEAYIPQRDVYIEKDASINEEIDRLRLATTSSLVSRRDVVIVASVSSIYGLGSPEDYKQLVVSLTRGESIRRDHLLLKLVDVLYERNDMAFERGKFRVRGDSIELWPSYEEFAYRIEMWGDQIEQISIIKPVSGETVKTLSQVFVYPAKHFVMPDDRIKRAISVIRAELKHQLELFQKQGKLLEAQRLSARTRFDLEMLAEVGHCPGIENYSRPLSGKEPGSSPDTLYEFFPDDFITFVDESHVTVPQVRAMYAGDRSRKLTLVDHGFRLPSALDNRPLKFEEWEERTGQICFVSATPSDYELERTGGEVVEQIIRPTGLLDPEVEVVSARGQVNHLINEIRIRAERDERVLVTALTKRLAEDLANFFQEQNVRCRWLHSELNAFERVDLLQELRAGHFDCLVGVNLLREGLDLPEVSLVAILDADKEGFLRSETSLIQTIGRAARNANSKVILYADKVTESMRLAIGETERRRAIQQAYNEEHGITPETVRKKIKAGIETDAAKRRKTIAKAQEESETTYITLEFVEALEREMLSAAEDLEFERAAQLRDRVLQLKENIGKPLAEVEEDKPSSATGRQSQRGRRKGTKGTGGRSKIPRPKRG</sequence>
<dbReference type="HAMAP" id="MF_00204">
    <property type="entry name" value="UvrB"/>
    <property type="match status" value="1"/>
</dbReference>
<feature type="short sequence motif" description="Beta-hairpin" evidence="13">
    <location>
        <begin position="158"/>
        <end position="181"/>
    </location>
</feature>
<proteinExistence type="inferred from homology"/>
<dbReference type="AlphaFoldDB" id="A0A518HTQ6"/>
<keyword evidence="5 13" id="KW-0227">DNA damage</keyword>
<dbReference type="InterPro" id="IPR001650">
    <property type="entry name" value="Helicase_C-like"/>
</dbReference>
<accession>A0A518HTQ6</accession>
<evidence type="ECO:0000256" key="14">
    <source>
        <dbReference type="RuleBase" id="RU003587"/>
    </source>
</evidence>
<dbReference type="GO" id="GO:0009381">
    <property type="term" value="F:excinuclease ABC activity"/>
    <property type="evidence" value="ECO:0007669"/>
    <property type="project" value="UniProtKB-UniRule"/>
</dbReference>
<dbReference type="Pfam" id="PF02151">
    <property type="entry name" value="UVR"/>
    <property type="match status" value="1"/>
</dbReference>
<dbReference type="PANTHER" id="PTHR24029:SF0">
    <property type="entry name" value="UVRABC SYSTEM PROTEIN B"/>
    <property type="match status" value="1"/>
</dbReference>
<evidence type="ECO:0000256" key="7">
    <source>
        <dbReference type="ARBA" id="ARBA00022840"/>
    </source>
</evidence>
<dbReference type="Pfam" id="PF12344">
    <property type="entry name" value="UvrB"/>
    <property type="match status" value="1"/>
</dbReference>
<evidence type="ECO:0000256" key="10">
    <source>
        <dbReference type="ARBA" id="ARBA00023236"/>
    </source>
</evidence>
<reference evidence="19 20" key="1">
    <citation type="submission" date="2019-03" db="EMBL/GenBank/DDBJ databases">
        <title>Deep-cultivation of Planctomycetes and their phenomic and genomic characterization uncovers novel biology.</title>
        <authorList>
            <person name="Wiegand S."/>
            <person name="Jogler M."/>
            <person name="Boedeker C."/>
            <person name="Pinto D."/>
            <person name="Vollmers J."/>
            <person name="Rivas-Marin E."/>
            <person name="Kohn T."/>
            <person name="Peeters S.H."/>
            <person name="Heuer A."/>
            <person name="Rast P."/>
            <person name="Oberbeckmann S."/>
            <person name="Bunk B."/>
            <person name="Jeske O."/>
            <person name="Meyerdierks A."/>
            <person name="Storesund J.E."/>
            <person name="Kallscheuer N."/>
            <person name="Luecker S."/>
            <person name="Lage O.M."/>
            <person name="Pohl T."/>
            <person name="Merkel B.J."/>
            <person name="Hornburger P."/>
            <person name="Mueller R.-W."/>
            <person name="Bruemmer F."/>
            <person name="Labrenz M."/>
            <person name="Spormann A.M."/>
            <person name="Op den Camp H."/>
            <person name="Overmann J."/>
            <person name="Amann R."/>
            <person name="Jetten M.S.M."/>
            <person name="Mascher T."/>
            <person name="Medema M.H."/>
            <person name="Devos D.P."/>
            <person name="Kaster A.-K."/>
            <person name="Ovreas L."/>
            <person name="Rohde M."/>
            <person name="Galperin M.Y."/>
            <person name="Jogler C."/>
        </authorList>
    </citation>
    <scope>NUCLEOTIDE SEQUENCE [LARGE SCALE GENOMIC DNA]</scope>
    <source>
        <strain evidence="19 20">Enr13</strain>
    </source>
</reference>
<evidence type="ECO:0000313" key="19">
    <source>
        <dbReference type="EMBL" id="QDV44173.1"/>
    </source>
</evidence>
<dbReference type="Gene3D" id="3.40.50.300">
    <property type="entry name" value="P-loop containing nucleotide triphosphate hydrolases"/>
    <property type="match status" value="3"/>
</dbReference>
<evidence type="ECO:0000259" key="18">
    <source>
        <dbReference type="PROSITE" id="PS51194"/>
    </source>
</evidence>
<comment type="function">
    <text evidence="13">The UvrABC repair system catalyzes the recognition and processing of DNA lesions. A damage recognition complex composed of 2 UvrA and 2 UvrB subunits scans DNA for abnormalities. Upon binding of the UvrA(2)B(2) complex to a putative damaged site, the DNA wraps around one UvrB monomer. DNA wrap is dependent on ATP binding by UvrB and probably causes local melting of the DNA helix, facilitating insertion of UvrB beta-hairpin between the DNA strands. Then UvrB probes one DNA strand for the presence of a lesion. If a lesion is found the UvrA subunits dissociate and the UvrB-DNA preincision complex is formed. This complex is subsequently bound by UvrC and the second UvrB is released. If no lesion is found, the DNA wraps around the other UvrB subunit that will check the other stand for damage.</text>
</comment>
<dbReference type="GO" id="GO:0009380">
    <property type="term" value="C:excinuclease repair complex"/>
    <property type="evidence" value="ECO:0007669"/>
    <property type="project" value="InterPro"/>
</dbReference>
<dbReference type="InterPro" id="IPR004807">
    <property type="entry name" value="UvrB"/>
</dbReference>
<comment type="subcellular location">
    <subcellularLocation>
        <location evidence="1 13 14">Cytoplasm</location>
    </subcellularLocation>
</comment>
<evidence type="ECO:0000256" key="1">
    <source>
        <dbReference type="ARBA" id="ARBA00004496"/>
    </source>
</evidence>
<evidence type="ECO:0000256" key="15">
    <source>
        <dbReference type="SAM" id="MobiDB-lite"/>
    </source>
</evidence>
<gene>
    <name evidence="19" type="primary">uvrB_2</name>
    <name evidence="13" type="synonym">uvrB</name>
    <name evidence="19" type="ORF">Enr13x_40350</name>
</gene>
<dbReference type="InterPro" id="IPR036876">
    <property type="entry name" value="UVR_dom_sf"/>
</dbReference>
<keyword evidence="4 13" id="KW-0547">Nucleotide-binding</keyword>
<evidence type="ECO:0000259" key="16">
    <source>
        <dbReference type="PROSITE" id="PS50151"/>
    </source>
</evidence>
<comment type="domain">
    <text evidence="13">The beta-hairpin motif is involved in DNA binding.</text>
</comment>
<dbReference type="PROSITE" id="PS51192">
    <property type="entry name" value="HELICASE_ATP_BIND_1"/>
    <property type="match status" value="1"/>
</dbReference>
<feature type="domain" description="UVR" evidence="16">
    <location>
        <begin position="687"/>
        <end position="722"/>
    </location>
</feature>
<name>A0A518HTQ6_9BACT</name>
<dbReference type="GO" id="GO:0005737">
    <property type="term" value="C:cytoplasm"/>
    <property type="evidence" value="ECO:0007669"/>
    <property type="project" value="UniProtKB-SubCell"/>
</dbReference>
<dbReference type="InterPro" id="IPR024759">
    <property type="entry name" value="UvrB_YAD/RRR_dom"/>
</dbReference>
<evidence type="ECO:0000259" key="17">
    <source>
        <dbReference type="PROSITE" id="PS51192"/>
    </source>
</evidence>
<dbReference type="InterPro" id="IPR001943">
    <property type="entry name" value="UVR_dom"/>
</dbReference>
<dbReference type="Gene3D" id="6.10.140.240">
    <property type="match status" value="1"/>
</dbReference>
<dbReference type="GO" id="GO:0003677">
    <property type="term" value="F:DNA binding"/>
    <property type="evidence" value="ECO:0007669"/>
    <property type="project" value="UniProtKB-UniRule"/>
</dbReference>
<comment type="subunit">
    <text evidence="11 13 14">Forms a heterotetramer with UvrA during the search for lesions. Interacts with UvrC in an incision complex.</text>
</comment>
<evidence type="ECO:0000256" key="5">
    <source>
        <dbReference type="ARBA" id="ARBA00022763"/>
    </source>
</evidence>
<dbReference type="InterPro" id="IPR014001">
    <property type="entry name" value="Helicase_ATP-bd"/>
</dbReference>
<evidence type="ECO:0000256" key="6">
    <source>
        <dbReference type="ARBA" id="ARBA00022769"/>
    </source>
</evidence>
<feature type="binding site" evidence="13">
    <location>
        <begin position="105"/>
        <end position="112"/>
    </location>
    <ligand>
        <name>ATP</name>
        <dbReference type="ChEBI" id="CHEBI:30616"/>
    </ligand>
</feature>
<evidence type="ECO:0000256" key="12">
    <source>
        <dbReference type="ARBA" id="ARBA00029504"/>
    </source>
</evidence>
<dbReference type="PROSITE" id="PS51194">
    <property type="entry name" value="HELICASE_CTER"/>
    <property type="match status" value="1"/>
</dbReference>
<feature type="domain" description="Helicase C-terminal" evidence="18">
    <location>
        <begin position="496"/>
        <end position="658"/>
    </location>
</feature>
<dbReference type="Pfam" id="PF17757">
    <property type="entry name" value="UvrB_inter"/>
    <property type="match status" value="1"/>
</dbReference>
<keyword evidence="8 13" id="KW-0267">Excision nuclease</keyword>
<dbReference type="Gene3D" id="4.10.860.10">
    <property type="entry name" value="UVR domain"/>
    <property type="match status" value="1"/>
</dbReference>
<evidence type="ECO:0000256" key="3">
    <source>
        <dbReference type="ARBA" id="ARBA00022490"/>
    </source>
</evidence>
<keyword evidence="9 13" id="KW-0234">DNA repair</keyword>
<dbReference type="CDD" id="cd17916">
    <property type="entry name" value="DEXHc_UvrB"/>
    <property type="match status" value="1"/>
</dbReference>
<dbReference type="KEGG" id="snep:Enr13x_40350"/>
<dbReference type="InterPro" id="IPR027417">
    <property type="entry name" value="P-loop_NTPase"/>
</dbReference>